<dbReference type="Proteomes" id="UP000659654">
    <property type="component" value="Unassembled WGS sequence"/>
</dbReference>
<dbReference type="GO" id="GO:0005794">
    <property type="term" value="C:Golgi apparatus"/>
    <property type="evidence" value="ECO:0007669"/>
    <property type="project" value="TreeGrafter"/>
</dbReference>
<accession>A0A1I7SHL0</accession>
<dbReference type="PANTHER" id="PTHR17985:SF8">
    <property type="entry name" value="TRANSPORT AND GOLGI ORGANIZATION PROTEIN 2 HOMOLOG"/>
    <property type="match status" value="1"/>
</dbReference>
<evidence type="ECO:0000313" key="4">
    <source>
        <dbReference type="WBParaSite" id="BXY_1252700.1"/>
    </source>
</evidence>
<dbReference type="GO" id="GO:0009306">
    <property type="term" value="P:protein secretion"/>
    <property type="evidence" value="ECO:0007669"/>
    <property type="project" value="TreeGrafter"/>
</dbReference>
<sequence>MCVTFLCTDGIERGLPFKLILINNRDEMLERPTSESRWEDGYLAGRDEFAAERGTWLGITKDGRIGNILSITEPLNKAKKPDAPSRGAIAKNFLTGNKGVEEFGEELVRNAEKYHGFHFVGLQLNAARFFDVYCLTNRLVPEIKLHKWPKGLYGFGNSPRSSQMQKVVRGEKLFEEIVGNLHGKNEDEVMESLMTVLKDTKKVYPCKQYEIQTETPFDFYQHLTSLFVRFPPNVIKYGTRCHTIILIDKDDRVTFKETRLVDVVNEKWQTNIHTFTLQ</sequence>
<dbReference type="PANTHER" id="PTHR17985">
    <property type="entry name" value="SER/THR-RICH PROTEIN T10 IN DGCR REGION"/>
    <property type="match status" value="1"/>
</dbReference>
<keyword evidence="3" id="KW-1185">Reference proteome</keyword>
<dbReference type="AlphaFoldDB" id="A0A1I7SHL0"/>
<dbReference type="eggNOG" id="KOG2342">
    <property type="taxonomic scope" value="Eukaryota"/>
</dbReference>
<gene>
    <name evidence="1" type="ORF">BXYJ_LOCUS8917</name>
</gene>
<reference evidence="1" key="2">
    <citation type="submission" date="2020-09" db="EMBL/GenBank/DDBJ databases">
        <authorList>
            <person name="Kikuchi T."/>
        </authorList>
    </citation>
    <scope>NUCLEOTIDE SEQUENCE</scope>
    <source>
        <strain evidence="1">Ka4C1</strain>
    </source>
</reference>
<dbReference type="InterPro" id="IPR008551">
    <property type="entry name" value="TANGO2"/>
</dbReference>
<dbReference type="Proteomes" id="UP000582659">
    <property type="component" value="Unassembled WGS sequence"/>
</dbReference>
<evidence type="ECO:0000313" key="1">
    <source>
        <dbReference type="EMBL" id="CAD5226182.1"/>
    </source>
</evidence>
<dbReference type="EMBL" id="CAJFCV020000004">
    <property type="protein sequence ID" value="CAG9115529.1"/>
    <property type="molecule type" value="Genomic_DNA"/>
</dbReference>
<name>A0A1I7SHL0_BURXY</name>
<dbReference type="Proteomes" id="UP000095284">
    <property type="component" value="Unplaced"/>
</dbReference>
<dbReference type="SMR" id="A0A1I7SHL0"/>
<proteinExistence type="predicted"/>
<evidence type="ECO:0000313" key="2">
    <source>
        <dbReference type="Proteomes" id="UP000095284"/>
    </source>
</evidence>
<dbReference type="EMBL" id="CAJFDI010000004">
    <property type="protein sequence ID" value="CAD5226182.1"/>
    <property type="molecule type" value="Genomic_DNA"/>
</dbReference>
<organism evidence="2 4">
    <name type="scientific">Bursaphelenchus xylophilus</name>
    <name type="common">Pinewood nematode worm</name>
    <name type="synonym">Aphelenchoides xylophilus</name>
    <dbReference type="NCBI Taxonomy" id="6326"/>
    <lineage>
        <taxon>Eukaryota</taxon>
        <taxon>Metazoa</taxon>
        <taxon>Ecdysozoa</taxon>
        <taxon>Nematoda</taxon>
        <taxon>Chromadorea</taxon>
        <taxon>Rhabditida</taxon>
        <taxon>Tylenchina</taxon>
        <taxon>Tylenchomorpha</taxon>
        <taxon>Aphelenchoidea</taxon>
        <taxon>Aphelenchoididae</taxon>
        <taxon>Bursaphelenchus</taxon>
    </lineage>
</organism>
<evidence type="ECO:0000313" key="3">
    <source>
        <dbReference type="Proteomes" id="UP000659654"/>
    </source>
</evidence>
<reference evidence="4" key="1">
    <citation type="submission" date="2016-11" db="UniProtKB">
        <authorList>
            <consortium name="WormBaseParasite"/>
        </authorList>
    </citation>
    <scope>IDENTIFICATION</scope>
</reference>
<protein>
    <submittedName>
        <fullName evidence="1">(pine wood nematode) hypothetical protein</fullName>
    </submittedName>
</protein>
<dbReference type="Pfam" id="PF05742">
    <property type="entry name" value="TANGO2"/>
    <property type="match status" value="1"/>
</dbReference>
<dbReference type="GO" id="GO:0007030">
    <property type="term" value="P:Golgi organization"/>
    <property type="evidence" value="ECO:0007669"/>
    <property type="project" value="TreeGrafter"/>
</dbReference>
<dbReference type="OrthoDB" id="191601at2759"/>
<dbReference type="WBParaSite" id="BXY_1252700.1">
    <property type="protein sequence ID" value="BXY_1252700.1"/>
    <property type="gene ID" value="BXY_1252700"/>
</dbReference>